<comment type="caution">
    <text evidence="1">The sequence shown here is derived from an EMBL/GenBank/DDBJ whole genome shotgun (WGS) entry which is preliminary data.</text>
</comment>
<sequence length="72" mass="8686">MASEMHTLGKMLRRSRIEDLYTANVTSPLPAEVHTHEKHFLKQPRNSIQEKWRRRRNEEDLIRMSSRKAIWS</sequence>
<keyword evidence="2" id="KW-1185">Reference proteome</keyword>
<evidence type="ECO:0000313" key="2">
    <source>
        <dbReference type="Proteomes" id="UP000298663"/>
    </source>
</evidence>
<dbReference type="EMBL" id="CM016762">
    <property type="protein sequence ID" value="TMS36229.1"/>
    <property type="molecule type" value="Genomic_DNA"/>
</dbReference>
<gene>
    <name evidence="1" type="ORF">L596_003444</name>
</gene>
<accession>A0A4U8UU75</accession>
<evidence type="ECO:0000313" key="1">
    <source>
        <dbReference type="EMBL" id="TMS36229.1"/>
    </source>
</evidence>
<dbReference type="AlphaFoldDB" id="A0A4U8UU75"/>
<reference evidence="1 2" key="2">
    <citation type="journal article" date="2019" name="G3 (Bethesda)">
        <title>Hybrid Assembly of the Genome of the Entomopathogenic Nematode Steinernema carpocapsae Identifies the X-Chromosome.</title>
        <authorList>
            <person name="Serra L."/>
            <person name="Macchietto M."/>
            <person name="Macias-Munoz A."/>
            <person name="McGill C.J."/>
            <person name="Rodriguez I.M."/>
            <person name="Rodriguez B."/>
            <person name="Murad R."/>
            <person name="Mortazavi A."/>
        </authorList>
    </citation>
    <scope>NUCLEOTIDE SEQUENCE [LARGE SCALE GENOMIC DNA]</scope>
    <source>
        <strain evidence="1 2">ALL</strain>
    </source>
</reference>
<dbReference type="Proteomes" id="UP000298663">
    <property type="component" value="Chromosome X"/>
</dbReference>
<protein>
    <submittedName>
        <fullName evidence="1">Uncharacterized protein</fullName>
    </submittedName>
</protein>
<reference evidence="1 2" key="1">
    <citation type="journal article" date="2015" name="Genome Biol.">
        <title>Comparative genomics of Steinernema reveals deeply conserved gene regulatory networks.</title>
        <authorList>
            <person name="Dillman A.R."/>
            <person name="Macchietto M."/>
            <person name="Porter C.F."/>
            <person name="Rogers A."/>
            <person name="Williams B."/>
            <person name="Antoshechkin I."/>
            <person name="Lee M.M."/>
            <person name="Goodwin Z."/>
            <person name="Lu X."/>
            <person name="Lewis E.E."/>
            <person name="Goodrich-Blair H."/>
            <person name="Stock S.P."/>
            <person name="Adams B.J."/>
            <person name="Sternberg P.W."/>
            <person name="Mortazavi A."/>
        </authorList>
    </citation>
    <scope>NUCLEOTIDE SEQUENCE [LARGE SCALE GENOMIC DNA]</scope>
    <source>
        <strain evidence="1 2">ALL</strain>
    </source>
</reference>
<dbReference type="EMBL" id="AZBU02000001">
    <property type="protein sequence ID" value="TMS36229.1"/>
    <property type="molecule type" value="Genomic_DNA"/>
</dbReference>
<proteinExistence type="predicted"/>
<name>A0A4U8UU75_STECR</name>
<organism evidence="1 2">
    <name type="scientific">Steinernema carpocapsae</name>
    <name type="common">Entomopathogenic nematode</name>
    <dbReference type="NCBI Taxonomy" id="34508"/>
    <lineage>
        <taxon>Eukaryota</taxon>
        <taxon>Metazoa</taxon>
        <taxon>Ecdysozoa</taxon>
        <taxon>Nematoda</taxon>
        <taxon>Chromadorea</taxon>
        <taxon>Rhabditida</taxon>
        <taxon>Tylenchina</taxon>
        <taxon>Panagrolaimomorpha</taxon>
        <taxon>Strongyloidoidea</taxon>
        <taxon>Steinernematidae</taxon>
        <taxon>Steinernema</taxon>
    </lineage>
</organism>